<keyword evidence="2" id="KW-1185">Reference proteome</keyword>
<name>A0A8T8E0F0_9EURY</name>
<protein>
    <submittedName>
        <fullName evidence="1">Uncharacterized protein</fullName>
    </submittedName>
</protein>
<dbReference type="EMBL" id="CP069188">
    <property type="protein sequence ID" value="QRV15062.1"/>
    <property type="molecule type" value="Genomic_DNA"/>
</dbReference>
<dbReference type="Proteomes" id="UP000637819">
    <property type="component" value="Chromosome"/>
</dbReference>
<accession>A0A8T8E0F0</accession>
<gene>
    <name evidence="1" type="ORF">JMJ58_19475</name>
</gene>
<reference evidence="1 2" key="1">
    <citation type="submission" date="2021-01" db="EMBL/GenBank/DDBJ databases">
        <title>Genome Sequence and Methylation Pattern of Haloterrigena salifodinae BOL5-1, An Extremely Halophilic Archaeon from a Bolivian Salt Mine.</title>
        <authorList>
            <person name="DasSarma P."/>
            <person name="Anton B.P."/>
            <person name="DasSarma S.L."/>
            <person name="von Ehrenheim H.A.L."/>
            <person name="Martinez F.L."/>
            <person name="Guzman D."/>
            <person name="Roberts R.J."/>
            <person name="DasSarma S."/>
        </authorList>
    </citation>
    <scope>NUCLEOTIDE SEQUENCE [LARGE SCALE GENOMIC DNA]</scope>
    <source>
        <strain evidence="1 2">BOL5-1</strain>
    </source>
</reference>
<dbReference type="AlphaFoldDB" id="A0A8T8E0F0"/>
<evidence type="ECO:0000313" key="2">
    <source>
        <dbReference type="Proteomes" id="UP000637819"/>
    </source>
</evidence>
<dbReference type="GeneID" id="62877353"/>
<dbReference type="RefSeq" id="WP_204747678.1">
    <property type="nucleotide sequence ID" value="NZ_CP069188.1"/>
</dbReference>
<sequence length="169" mass="18662">MLEVLSAVGTLLILFFSGLTFWHQFLRTPRSDVGISATGRSEPYSTNAGKITFTPSAIQIFNEGDMEALVANADVSVELIDADSGEVIDIPSDSSVGIKIKESKIGKSGRLPVGINDRVSASMTISGVSNLPREFYISIFYELEIRDNIREYELSETSEFKFVNERVDR</sequence>
<proteinExistence type="predicted"/>
<organism evidence="1 2">
    <name type="scientific">Haloterrigena salifodinae</name>
    <dbReference type="NCBI Taxonomy" id="2675099"/>
    <lineage>
        <taxon>Archaea</taxon>
        <taxon>Methanobacteriati</taxon>
        <taxon>Methanobacteriota</taxon>
        <taxon>Stenosarchaea group</taxon>
        <taxon>Halobacteria</taxon>
        <taxon>Halobacteriales</taxon>
        <taxon>Natrialbaceae</taxon>
        <taxon>Haloterrigena</taxon>
    </lineage>
</organism>
<evidence type="ECO:0000313" key="1">
    <source>
        <dbReference type="EMBL" id="QRV15062.1"/>
    </source>
</evidence>
<dbReference type="KEGG" id="hsal:JMJ58_19475"/>